<dbReference type="InterPro" id="IPR010753">
    <property type="entry name" value="DUF1330"/>
</dbReference>
<proteinExistence type="predicted"/>
<organism evidence="2 3">
    <name type="scientific">Microbulbifer variabilis</name>
    <dbReference type="NCBI Taxonomy" id="266805"/>
    <lineage>
        <taxon>Bacteria</taxon>
        <taxon>Pseudomonadati</taxon>
        <taxon>Pseudomonadota</taxon>
        <taxon>Gammaproteobacteria</taxon>
        <taxon>Cellvibrionales</taxon>
        <taxon>Microbulbiferaceae</taxon>
        <taxon>Microbulbifer</taxon>
    </lineage>
</organism>
<evidence type="ECO:0000259" key="1">
    <source>
        <dbReference type="Pfam" id="PF07045"/>
    </source>
</evidence>
<dbReference type="SUPFAM" id="SSF54909">
    <property type="entry name" value="Dimeric alpha+beta barrel"/>
    <property type="match status" value="1"/>
</dbReference>
<accession>A0ABY4V9U5</accession>
<gene>
    <name evidence="2" type="ORF">MJO52_13800</name>
</gene>
<dbReference type="InterPro" id="IPR011008">
    <property type="entry name" value="Dimeric_a/b-barrel"/>
</dbReference>
<dbReference type="Pfam" id="PF07045">
    <property type="entry name" value="DUF1330"/>
    <property type="match status" value="1"/>
</dbReference>
<protein>
    <submittedName>
        <fullName evidence="2">DUF1330 domain-containing protein</fullName>
    </submittedName>
</protein>
<dbReference type="Proteomes" id="UP001055658">
    <property type="component" value="Chromosome"/>
</dbReference>
<evidence type="ECO:0000313" key="3">
    <source>
        <dbReference type="Proteomes" id="UP001055658"/>
    </source>
</evidence>
<evidence type="ECO:0000313" key="2">
    <source>
        <dbReference type="EMBL" id="USD20151.1"/>
    </source>
</evidence>
<dbReference type="EMBL" id="CP092418">
    <property type="protein sequence ID" value="USD20151.1"/>
    <property type="molecule type" value="Genomic_DNA"/>
</dbReference>
<name>A0ABY4V9U5_9GAMM</name>
<sequence>MYEMLVGLDVSNDDVYQVYRNAMRPILESYGGSFGYDFRVSEVLKSESNFKINRVFTIRFPSEQIMNDFFSSPKYTAVKKKYFELSVLSTTIIAGYEKHT</sequence>
<dbReference type="Gene3D" id="3.30.70.100">
    <property type="match status" value="1"/>
</dbReference>
<keyword evidence="3" id="KW-1185">Reference proteome</keyword>
<feature type="domain" description="DUF1330" evidence="1">
    <location>
        <begin position="6"/>
        <end position="96"/>
    </location>
</feature>
<dbReference type="RefSeq" id="WP_252082272.1">
    <property type="nucleotide sequence ID" value="NZ_CP092418.1"/>
</dbReference>
<reference evidence="2" key="1">
    <citation type="submission" date="2022-02" db="EMBL/GenBank/DDBJ databases">
        <title>Coral-associated bacteria.</title>
        <authorList>
            <person name="Tang K."/>
            <person name="Wang X."/>
        </authorList>
    </citation>
    <scope>NUCLEOTIDE SEQUENCE</scope>
    <source>
        <strain evidence="2">SCSIO 43006</strain>
    </source>
</reference>